<keyword evidence="10" id="KW-0206">Cytoskeleton</keyword>
<gene>
    <name evidence="16" type="ORF">O3P69_011228</name>
</gene>
<protein>
    <submittedName>
        <fullName evidence="16">Uncharacterized protein</fullName>
    </submittedName>
</protein>
<evidence type="ECO:0000256" key="8">
    <source>
        <dbReference type="ARBA" id="ARBA00022842"/>
    </source>
</evidence>
<evidence type="ECO:0000256" key="6">
    <source>
        <dbReference type="ARBA" id="ARBA00022723"/>
    </source>
</evidence>
<sequence length="759" mass="85613">MAEKVIAAISLACLLIDTVLILICSAIHFMRGLHSNGIYHGAITLTIYCLAGIITNIFHFVRHELSRMAQRSEVKKIKTILLIFIPNYYLVFWSVKRFILSESLTVKCWTASLRIFYCSTGSLTQAVFQGYLVVRLWWEEGVSDVDYIIVIVTAVYLCLYAIYGVCRYVWVQYYDETGSYLPAEHIILITFTLTLNMSGRVAAMSVVMGTLGWYWLLLAIISPFLVNLAVYTYTAIQRGSHSTRCFENTCRYINLVPLALLSSMTVSDKRSLTVLTTFAWMGSYFPQILKNHTTKYQWLRSTMREIVHLQAGQCGNQIGSKFWEVISDEHGIDPVGQFVLGDTNSPMQLERINVYYNEASGGRYVPRAVLVDLEPGTMEAVRSGPIGRIFRPDNFVFGQSGAGNNWAKGHYTEGAELVDAVMDVMRKEAENCDCLQGFQLTHSLGGGTGSGMGTLLISKIREEYPDRIMNSFSVIPSPKVSDTVVEPYNATLSVHQLVENTDDTFCIDNEALYDICFRTLKLSSPSYGDLNHLVSVTMSGVTTCLRFPGQLNADLRKLAVNMVPFPRLHFFMPGFAPLTSRGSQDYRALTVPELTQQMFDSKNMMTACDPRHGRYLTVAAIFRGKMSMKEVDEQMLSVQNKNSGYFVEWIPNNVKVAVCDIPPKGLKMSATFIGNSTSIQEIFKRISEQFTAMFRRKAFLHWYTGEGMDEMEFTEAESNMNDLVSEYQQYQEASADDDDYVDEEGLGPEEEAVMEEQPQ</sequence>
<evidence type="ECO:0000256" key="3">
    <source>
        <dbReference type="ARBA" id="ARBA00009636"/>
    </source>
</evidence>
<dbReference type="Proteomes" id="UP001487740">
    <property type="component" value="Unassembled WGS sequence"/>
</dbReference>
<dbReference type="PRINTS" id="PR01163">
    <property type="entry name" value="BETATUBULIN"/>
</dbReference>
<keyword evidence="9" id="KW-0342">GTP-binding</keyword>
<dbReference type="InterPro" id="IPR036525">
    <property type="entry name" value="Tubulin/FtsZ_GTPase_sf"/>
</dbReference>
<evidence type="ECO:0000256" key="13">
    <source>
        <dbReference type="SAM" id="Phobius"/>
    </source>
</evidence>
<dbReference type="FunFam" id="3.30.1330.20:FF:000002">
    <property type="entry name" value="Tubulin beta chain"/>
    <property type="match status" value="1"/>
</dbReference>
<evidence type="ECO:0000256" key="10">
    <source>
        <dbReference type="ARBA" id="ARBA00023212"/>
    </source>
</evidence>
<dbReference type="EMBL" id="JARAKH010000045">
    <property type="protein sequence ID" value="KAK8378595.1"/>
    <property type="molecule type" value="Genomic_DNA"/>
</dbReference>
<comment type="caution">
    <text evidence="16">The sequence shown here is derived from an EMBL/GenBank/DDBJ whole genome shotgun (WGS) entry which is preliminary data.</text>
</comment>
<dbReference type="AlphaFoldDB" id="A0AAW0STK5"/>
<dbReference type="PRINTS" id="PR01161">
    <property type="entry name" value="TUBULIN"/>
</dbReference>
<dbReference type="Gene3D" id="3.40.50.1440">
    <property type="entry name" value="Tubulin/FtsZ, GTPase domain"/>
    <property type="match status" value="1"/>
</dbReference>
<keyword evidence="7" id="KW-0547">Nucleotide-binding</keyword>
<dbReference type="CDD" id="cd02187">
    <property type="entry name" value="beta_tubulin"/>
    <property type="match status" value="1"/>
</dbReference>
<keyword evidence="13" id="KW-1133">Transmembrane helix</keyword>
<dbReference type="Gene3D" id="1.10.287.600">
    <property type="entry name" value="Helix hairpin bin"/>
    <property type="match status" value="1"/>
</dbReference>
<feature type="domain" description="Tubulin/FtsZ GTPase" evidence="14">
    <location>
        <begin position="352"/>
        <end position="549"/>
    </location>
</feature>
<evidence type="ECO:0000259" key="14">
    <source>
        <dbReference type="SMART" id="SM00864"/>
    </source>
</evidence>
<dbReference type="InterPro" id="IPR002453">
    <property type="entry name" value="Beta_tubulin"/>
</dbReference>
<evidence type="ECO:0000259" key="15">
    <source>
        <dbReference type="SMART" id="SM00865"/>
    </source>
</evidence>
<keyword evidence="5" id="KW-0493">Microtubule</keyword>
<reference evidence="16 17" key="1">
    <citation type="submission" date="2023-03" db="EMBL/GenBank/DDBJ databases">
        <title>High-quality genome of Scylla paramamosain provides insights in environmental adaptation.</title>
        <authorList>
            <person name="Zhang L."/>
        </authorList>
    </citation>
    <scope>NUCLEOTIDE SEQUENCE [LARGE SCALE GENOMIC DNA]</scope>
    <source>
        <strain evidence="16">LZ_2023a</strain>
        <tissue evidence="16">Muscle</tissue>
    </source>
</reference>
<evidence type="ECO:0000256" key="5">
    <source>
        <dbReference type="ARBA" id="ARBA00022701"/>
    </source>
</evidence>
<dbReference type="PANTHER" id="PTHR11588">
    <property type="entry name" value="TUBULIN"/>
    <property type="match status" value="1"/>
</dbReference>
<keyword evidence="13" id="KW-0472">Membrane</keyword>
<dbReference type="GO" id="GO:0005525">
    <property type="term" value="F:GTP binding"/>
    <property type="evidence" value="ECO:0007669"/>
    <property type="project" value="UniProtKB-KW"/>
</dbReference>
<dbReference type="InterPro" id="IPR018316">
    <property type="entry name" value="Tubulin/FtsZ_2-layer-sand-dom"/>
</dbReference>
<feature type="transmembrane region" description="Helical" evidence="13">
    <location>
        <begin position="7"/>
        <end position="31"/>
    </location>
</feature>
<feature type="transmembrane region" description="Helical" evidence="13">
    <location>
        <begin position="147"/>
        <end position="166"/>
    </location>
</feature>
<evidence type="ECO:0000256" key="4">
    <source>
        <dbReference type="ARBA" id="ARBA00022490"/>
    </source>
</evidence>
<evidence type="ECO:0000256" key="12">
    <source>
        <dbReference type="SAM" id="MobiDB-lite"/>
    </source>
</evidence>
<evidence type="ECO:0000256" key="2">
    <source>
        <dbReference type="ARBA" id="ARBA00004245"/>
    </source>
</evidence>
<comment type="cofactor">
    <cofactor evidence="1">
        <name>Mg(2+)</name>
        <dbReference type="ChEBI" id="CHEBI:18420"/>
    </cofactor>
</comment>
<dbReference type="PROSITE" id="PS00227">
    <property type="entry name" value="TUBULIN"/>
    <property type="match status" value="1"/>
</dbReference>
<feature type="region of interest" description="Disordered" evidence="12">
    <location>
        <begin position="728"/>
        <end position="759"/>
    </location>
</feature>
<dbReference type="GO" id="GO:0003924">
    <property type="term" value="F:GTPase activity"/>
    <property type="evidence" value="ECO:0007669"/>
    <property type="project" value="InterPro"/>
</dbReference>
<accession>A0AAW0STK5</accession>
<dbReference type="SMART" id="SM00865">
    <property type="entry name" value="Tubulin_C"/>
    <property type="match status" value="1"/>
</dbReference>
<feature type="transmembrane region" description="Helical" evidence="13">
    <location>
        <begin position="186"/>
        <end position="207"/>
    </location>
</feature>
<dbReference type="Gene3D" id="3.30.1330.20">
    <property type="entry name" value="Tubulin/FtsZ, C-terminal domain"/>
    <property type="match status" value="1"/>
</dbReference>
<dbReference type="GO" id="GO:0007017">
    <property type="term" value="P:microtubule-based process"/>
    <property type="evidence" value="ECO:0007669"/>
    <property type="project" value="InterPro"/>
</dbReference>
<evidence type="ECO:0000256" key="9">
    <source>
        <dbReference type="ARBA" id="ARBA00023134"/>
    </source>
</evidence>
<keyword evidence="6" id="KW-0479">Metal-binding</keyword>
<feature type="transmembrane region" description="Helical" evidence="13">
    <location>
        <begin position="213"/>
        <end position="234"/>
    </location>
</feature>
<comment type="similarity">
    <text evidence="3">Belongs to the tubulin family.</text>
</comment>
<name>A0AAW0STK5_SCYPA</name>
<proteinExistence type="inferred from homology"/>
<dbReference type="GO" id="GO:0005874">
    <property type="term" value="C:microtubule"/>
    <property type="evidence" value="ECO:0007669"/>
    <property type="project" value="UniProtKB-KW"/>
</dbReference>
<feature type="compositionally biased region" description="Acidic residues" evidence="12">
    <location>
        <begin position="734"/>
        <end position="759"/>
    </location>
</feature>
<feature type="transmembrane region" description="Helical" evidence="13">
    <location>
        <begin position="37"/>
        <end position="58"/>
    </location>
</feature>
<evidence type="ECO:0000313" key="17">
    <source>
        <dbReference type="Proteomes" id="UP001487740"/>
    </source>
</evidence>
<dbReference type="InterPro" id="IPR037103">
    <property type="entry name" value="Tubulin/FtsZ-like_C"/>
</dbReference>
<evidence type="ECO:0000256" key="1">
    <source>
        <dbReference type="ARBA" id="ARBA00001946"/>
    </source>
</evidence>
<keyword evidence="13" id="KW-0812">Transmembrane</keyword>
<dbReference type="FunFam" id="3.40.50.1440:FF:000003">
    <property type="entry name" value="Tubulin beta chain"/>
    <property type="match status" value="1"/>
</dbReference>
<dbReference type="InterPro" id="IPR000217">
    <property type="entry name" value="Tubulin"/>
</dbReference>
<keyword evidence="8" id="KW-0460">Magnesium</keyword>
<evidence type="ECO:0000256" key="11">
    <source>
        <dbReference type="ARBA" id="ARBA00034296"/>
    </source>
</evidence>
<dbReference type="InterPro" id="IPR008280">
    <property type="entry name" value="Tub_FtsZ_C"/>
</dbReference>
<feature type="domain" description="Tubulin/FtsZ 2-layer sandwich" evidence="15">
    <location>
        <begin position="551"/>
        <end position="688"/>
    </location>
</feature>
<dbReference type="GO" id="GO:0046872">
    <property type="term" value="F:metal ion binding"/>
    <property type="evidence" value="ECO:0007669"/>
    <property type="project" value="UniProtKB-KW"/>
</dbReference>
<evidence type="ECO:0000256" key="7">
    <source>
        <dbReference type="ARBA" id="ARBA00022741"/>
    </source>
</evidence>
<organism evidence="16 17">
    <name type="scientific">Scylla paramamosain</name>
    <name type="common">Mud crab</name>
    <dbReference type="NCBI Taxonomy" id="85552"/>
    <lineage>
        <taxon>Eukaryota</taxon>
        <taxon>Metazoa</taxon>
        <taxon>Ecdysozoa</taxon>
        <taxon>Arthropoda</taxon>
        <taxon>Crustacea</taxon>
        <taxon>Multicrustacea</taxon>
        <taxon>Malacostraca</taxon>
        <taxon>Eumalacostraca</taxon>
        <taxon>Eucarida</taxon>
        <taxon>Decapoda</taxon>
        <taxon>Pleocyemata</taxon>
        <taxon>Brachyura</taxon>
        <taxon>Eubrachyura</taxon>
        <taxon>Portunoidea</taxon>
        <taxon>Portunidae</taxon>
        <taxon>Portuninae</taxon>
        <taxon>Scylla</taxon>
    </lineage>
</organism>
<dbReference type="FunFam" id="1.10.287.600:FF:000006">
    <property type="entry name" value="Tubulin beta chain"/>
    <property type="match status" value="1"/>
</dbReference>
<keyword evidence="4" id="KW-0963">Cytoplasm</keyword>
<keyword evidence="17" id="KW-1185">Reference proteome</keyword>
<feature type="transmembrane region" description="Helical" evidence="13">
    <location>
        <begin position="79"/>
        <end position="95"/>
    </location>
</feature>
<dbReference type="GO" id="GO:0005200">
    <property type="term" value="F:structural constituent of cytoskeleton"/>
    <property type="evidence" value="ECO:0007669"/>
    <property type="project" value="InterPro"/>
</dbReference>
<comment type="subcellular location">
    <subcellularLocation>
        <location evidence="2">Cytoplasm</location>
        <location evidence="2">Cytoskeleton</location>
    </subcellularLocation>
</comment>
<comment type="function">
    <text evidence="11">Tubulin is the major constituent of microtubules, a cylinder consisting of laterally associated linear protofilaments composed of alpha- and beta-tubulin heterodimers. Microtubules grow by the addition of GTP-tubulin dimers to the microtubule end, where a stabilizing cap forms. Below the cap, tubulin dimers are in GDP-bound state, owing to GTPase activity of alpha-tubulin.</text>
</comment>
<dbReference type="SMART" id="SM00864">
    <property type="entry name" value="Tubulin"/>
    <property type="match status" value="1"/>
</dbReference>
<dbReference type="InterPro" id="IPR003008">
    <property type="entry name" value="Tubulin_FtsZ_GTPase"/>
</dbReference>
<dbReference type="InterPro" id="IPR017975">
    <property type="entry name" value="Tubulin_CS"/>
</dbReference>
<dbReference type="SUPFAM" id="SSF55307">
    <property type="entry name" value="Tubulin C-terminal domain-like"/>
    <property type="match status" value="1"/>
</dbReference>
<dbReference type="SUPFAM" id="SSF52490">
    <property type="entry name" value="Tubulin nucleotide-binding domain-like"/>
    <property type="match status" value="1"/>
</dbReference>
<evidence type="ECO:0000313" key="16">
    <source>
        <dbReference type="EMBL" id="KAK8378595.1"/>
    </source>
</evidence>
<dbReference type="Pfam" id="PF03953">
    <property type="entry name" value="Tubulin_C"/>
    <property type="match status" value="1"/>
</dbReference>
<dbReference type="InterPro" id="IPR023123">
    <property type="entry name" value="Tubulin_C"/>
</dbReference>
<dbReference type="Pfam" id="PF00091">
    <property type="entry name" value="Tubulin"/>
    <property type="match status" value="1"/>
</dbReference>